<dbReference type="Pfam" id="PF00455">
    <property type="entry name" value="DeoRC"/>
    <property type="match status" value="1"/>
</dbReference>
<evidence type="ECO:0000256" key="1">
    <source>
        <dbReference type="ARBA" id="ARBA00021390"/>
    </source>
</evidence>
<protein>
    <recommendedName>
        <fullName evidence="1">Lactose phosphotransferase system repressor</fullName>
    </recommendedName>
</protein>
<dbReference type="InterPro" id="IPR037171">
    <property type="entry name" value="NagB/RpiA_transferase-like"/>
</dbReference>
<dbReference type="PRINTS" id="PR00037">
    <property type="entry name" value="HTHLACR"/>
</dbReference>
<dbReference type="Gene3D" id="1.10.10.10">
    <property type="entry name" value="Winged helix-like DNA-binding domain superfamily/Winged helix DNA-binding domain"/>
    <property type="match status" value="1"/>
</dbReference>
<proteinExistence type="predicted"/>
<evidence type="ECO:0000256" key="5">
    <source>
        <dbReference type="ARBA" id="ARBA00023163"/>
    </source>
</evidence>
<dbReference type="InterPro" id="IPR036388">
    <property type="entry name" value="WH-like_DNA-bd_sf"/>
</dbReference>
<sequence>MRYGAHVLPASRHSEILRIVQSSGIVSVETLACGLNVSPSTIRRDLQALEASGALRRVHGGALPCPRPSGDGDHAVGHPAGTVSVADAAAEAKERIARCAAELVQDGDVVLIDIGTTTARLAARLRDRRVTVITSSLAVVDVLRDADDVDLLVLGGVLRRNHLSFVGSLTEQALREVRARWLFLGASGVRPDGTVMDTTLVEVPVKQTMIAAAERTALLADRGKFPGTGVSPVCGPDAVDVLVTDAADGEPSDCLASALAAFRSVRHA</sequence>
<dbReference type="Gene3D" id="3.40.50.1360">
    <property type="match status" value="1"/>
</dbReference>
<evidence type="ECO:0000256" key="3">
    <source>
        <dbReference type="ARBA" id="ARBA00023015"/>
    </source>
</evidence>
<dbReference type="InterPro" id="IPR014036">
    <property type="entry name" value="DeoR-like_C"/>
</dbReference>
<dbReference type="GO" id="GO:0003700">
    <property type="term" value="F:DNA-binding transcription factor activity"/>
    <property type="evidence" value="ECO:0007669"/>
    <property type="project" value="InterPro"/>
</dbReference>
<dbReference type="PANTHER" id="PTHR30363">
    <property type="entry name" value="HTH-TYPE TRANSCRIPTIONAL REGULATOR SRLR-RELATED"/>
    <property type="match status" value="1"/>
</dbReference>
<dbReference type="SMART" id="SM00420">
    <property type="entry name" value="HTH_DEOR"/>
    <property type="match status" value="1"/>
</dbReference>
<evidence type="ECO:0000256" key="6">
    <source>
        <dbReference type="ARBA" id="ARBA00024937"/>
    </source>
</evidence>
<dbReference type="AlphaFoldDB" id="A0A1M6TZ52"/>
<reference evidence="8 9" key="1">
    <citation type="submission" date="2016-11" db="EMBL/GenBank/DDBJ databases">
        <authorList>
            <person name="Jaros S."/>
            <person name="Januszkiewicz K."/>
            <person name="Wedrychowicz H."/>
        </authorList>
    </citation>
    <scope>NUCLEOTIDE SEQUENCE [LARGE SCALE GENOMIC DNA]</scope>
    <source>
        <strain evidence="8 9">DSM 43832</strain>
    </source>
</reference>
<feature type="domain" description="HTH deoR-type" evidence="7">
    <location>
        <begin position="9"/>
        <end position="64"/>
    </location>
</feature>
<keyword evidence="9" id="KW-1185">Reference proteome</keyword>
<dbReference type="SUPFAM" id="SSF100950">
    <property type="entry name" value="NagB/RpiA/CoA transferase-like"/>
    <property type="match status" value="1"/>
</dbReference>
<dbReference type="STRING" id="1848.SAMN05443637_10938"/>
<dbReference type="InterPro" id="IPR050313">
    <property type="entry name" value="Carb_Metab_HTH_regulators"/>
</dbReference>
<name>A0A1M6TZ52_PSETH</name>
<dbReference type="PROSITE" id="PS51000">
    <property type="entry name" value="HTH_DEOR_2"/>
    <property type="match status" value="1"/>
</dbReference>
<evidence type="ECO:0000256" key="2">
    <source>
        <dbReference type="ARBA" id="ARBA00022491"/>
    </source>
</evidence>
<evidence type="ECO:0000256" key="4">
    <source>
        <dbReference type="ARBA" id="ARBA00023125"/>
    </source>
</evidence>
<evidence type="ECO:0000259" key="7">
    <source>
        <dbReference type="PROSITE" id="PS51000"/>
    </source>
</evidence>
<dbReference type="EMBL" id="FRAP01000009">
    <property type="protein sequence ID" value="SHK62237.1"/>
    <property type="molecule type" value="Genomic_DNA"/>
</dbReference>
<keyword evidence="3" id="KW-0805">Transcription regulation</keyword>
<dbReference type="Pfam" id="PF08220">
    <property type="entry name" value="HTH_DeoR"/>
    <property type="match status" value="1"/>
</dbReference>
<dbReference type="SMART" id="SM01134">
    <property type="entry name" value="DeoRC"/>
    <property type="match status" value="1"/>
</dbReference>
<dbReference type="InterPro" id="IPR036390">
    <property type="entry name" value="WH_DNA-bd_sf"/>
</dbReference>
<dbReference type="PANTHER" id="PTHR30363:SF4">
    <property type="entry name" value="GLYCEROL-3-PHOSPHATE REGULON REPRESSOR"/>
    <property type="match status" value="1"/>
</dbReference>
<gene>
    <name evidence="8" type="ORF">SAMN05443637_10938</name>
</gene>
<dbReference type="GO" id="GO:0003677">
    <property type="term" value="F:DNA binding"/>
    <property type="evidence" value="ECO:0007669"/>
    <property type="project" value="UniProtKB-KW"/>
</dbReference>
<comment type="function">
    <text evidence="6">Repressor of the lactose catabolism operon. Galactose-6-phosphate is the inducer.</text>
</comment>
<accession>A0A1M6TZ52</accession>
<evidence type="ECO:0000313" key="9">
    <source>
        <dbReference type="Proteomes" id="UP000184363"/>
    </source>
</evidence>
<keyword evidence="4" id="KW-0238">DNA-binding</keyword>
<dbReference type="InterPro" id="IPR018356">
    <property type="entry name" value="Tscrpt_reg_HTH_DeoR_CS"/>
</dbReference>
<organism evidence="8 9">
    <name type="scientific">Pseudonocardia thermophila</name>
    <dbReference type="NCBI Taxonomy" id="1848"/>
    <lineage>
        <taxon>Bacteria</taxon>
        <taxon>Bacillati</taxon>
        <taxon>Actinomycetota</taxon>
        <taxon>Actinomycetes</taxon>
        <taxon>Pseudonocardiales</taxon>
        <taxon>Pseudonocardiaceae</taxon>
        <taxon>Pseudonocardia</taxon>
    </lineage>
</organism>
<dbReference type="PROSITE" id="PS00894">
    <property type="entry name" value="HTH_DEOR_1"/>
    <property type="match status" value="1"/>
</dbReference>
<keyword evidence="2" id="KW-0678">Repressor</keyword>
<evidence type="ECO:0000313" key="8">
    <source>
        <dbReference type="EMBL" id="SHK62237.1"/>
    </source>
</evidence>
<keyword evidence="5" id="KW-0804">Transcription</keyword>
<dbReference type="InterPro" id="IPR001034">
    <property type="entry name" value="DeoR_HTH"/>
</dbReference>
<dbReference type="SUPFAM" id="SSF46785">
    <property type="entry name" value="Winged helix' DNA-binding domain"/>
    <property type="match status" value="1"/>
</dbReference>
<dbReference type="Proteomes" id="UP000184363">
    <property type="component" value="Unassembled WGS sequence"/>
</dbReference>